<gene>
    <name evidence="1" type="ORF">ABNX05_16485</name>
</gene>
<name>A0ABV1MUP9_9BACI</name>
<proteinExistence type="predicted"/>
<evidence type="ECO:0000313" key="2">
    <source>
        <dbReference type="Proteomes" id="UP001478862"/>
    </source>
</evidence>
<evidence type="ECO:0000313" key="1">
    <source>
        <dbReference type="EMBL" id="MEQ6356227.1"/>
    </source>
</evidence>
<accession>A0ABV1MUP9</accession>
<keyword evidence="2" id="KW-1185">Reference proteome</keyword>
<sequence>MNNDKIDLNQPSYSQEHQNATTGNIDTIISNLCDSLFEFALDFTLNALEYTKEMEEELEYTDEFKKQVNDLIFEIEEIKNTLEE</sequence>
<organism evidence="1 2">
    <name type="scientific">Lysinibacillus zambalensis</name>
    <dbReference type="NCBI Taxonomy" id="3160866"/>
    <lineage>
        <taxon>Bacteria</taxon>
        <taxon>Bacillati</taxon>
        <taxon>Bacillota</taxon>
        <taxon>Bacilli</taxon>
        <taxon>Bacillales</taxon>
        <taxon>Bacillaceae</taxon>
        <taxon>Lysinibacillus</taxon>
    </lineage>
</organism>
<reference evidence="1 2" key="1">
    <citation type="submission" date="2024-06" db="EMBL/GenBank/DDBJ databases">
        <title>Lysinibacillus zambalefons sp. nov., a Novel Firmicute Isolated from the Poon Bato Zambales Hyperalkaline Spring.</title>
        <authorList>
            <person name="Aja J.A."/>
            <person name="Lazaro J.E.H."/>
            <person name="Llorin L.D."/>
            <person name="Lim K.R."/>
            <person name="Teodosio J."/>
            <person name="Dalisay D.S."/>
        </authorList>
    </citation>
    <scope>NUCLEOTIDE SEQUENCE [LARGE SCALE GENOMIC DNA]</scope>
    <source>
        <strain evidence="1 2">M3</strain>
    </source>
</reference>
<dbReference type="Proteomes" id="UP001478862">
    <property type="component" value="Unassembled WGS sequence"/>
</dbReference>
<dbReference type="RefSeq" id="WP_349660704.1">
    <property type="nucleotide sequence ID" value="NZ_JBEGDG010000012.1"/>
</dbReference>
<protein>
    <submittedName>
        <fullName evidence="1">Uncharacterized protein</fullName>
    </submittedName>
</protein>
<comment type="caution">
    <text evidence="1">The sequence shown here is derived from an EMBL/GenBank/DDBJ whole genome shotgun (WGS) entry which is preliminary data.</text>
</comment>
<dbReference type="EMBL" id="JBEGDG010000012">
    <property type="protein sequence ID" value="MEQ6356227.1"/>
    <property type="molecule type" value="Genomic_DNA"/>
</dbReference>